<dbReference type="Proteomes" id="UP001162131">
    <property type="component" value="Unassembled WGS sequence"/>
</dbReference>
<keyword evidence="3" id="KW-1185">Reference proteome</keyword>
<organism evidence="2 3">
    <name type="scientific">Blepharisma stoltei</name>
    <dbReference type="NCBI Taxonomy" id="1481888"/>
    <lineage>
        <taxon>Eukaryota</taxon>
        <taxon>Sar</taxon>
        <taxon>Alveolata</taxon>
        <taxon>Ciliophora</taxon>
        <taxon>Postciliodesmatophora</taxon>
        <taxon>Heterotrichea</taxon>
        <taxon>Heterotrichida</taxon>
        <taxon>Blepharismidae</taxon>
        <taxon>Blepharisma</taxon>
    </lineage>
</organism>
<proteinExistence type="predicted"/>
<keyword evidence="1" id="KW-1133">Transmembrane helix</keyword>
<protein>
    <submittedName>
        <fullName evidence="2">Uncharacterized protein</fullName>
    </submittedName>
</protein>
<comment type="caution">
    <text evidence="2">The sequence shown here is derived from an EMBL/GenBank/DDBJ whole genome shotgun (WGS) entry which is preliminary data.</text>
</comment>
<keyword evidence="1" id="KW-0472">Membrane</keyword>
<evidence type="ECO:0000313" key="2">
    <source>
        <dbReference type="EMBL" id="CAG9328652.1"/>
    </source>
</evidence>
<keyword evidence="1" id="KW-0812">Transmembrane</keyword>
<reference evidence="2" key="1">
    <citation type="submission" date="2021-09" db="EMBL/GenBank/DDBJ databases">
        <authorList>
            <consortium name="AG Swart"/>
            <person name="Singh M."/>
            <person name="Singh A."/>
            <person name="Seah K."/>
            <person name="Emmerich C."/>
        </authorList>
    </citation>
    <scope>NUCLEOTIDE SEQUENCE</scope>
    <source>
        <strain evidence="2">ATCC30299</strain>
    </source>
</reference>
<evidence type="ECO:0000313" key="3">
    <source>
        <dbReference type="Proteomes" id="UP001162131"/>
    </source>
</evidence>
<gene>
    <name evidence="2" type="ORF">BSTOLATCC_MIC46645</name>
</gene>
<evidence type="ECO:0000256" key="1">
    <source>
        <dbReference type="SAM" id="Phobius"/>
    </source>
</evidence>
<name>A0AAU9JN36_9CILI</name>
<feature type="transmembrane region" description="Helical" evidence="1">
    <location>
        <begin position="340"/>
        <end position="359"/>
    </location>
</feature>
<accession>A0AAU9JN36</accession>
<feature type="transmembrane region" description="Helical" evidence="1">
    <location>
        <begin position="522"/>
        <end position="543"/>
    </location>
</feature>
<feature type="transmembrane region" description="Helical" evidence="1">
    <location>
        <begin position="58"/>
        <end position="79"/>
    </location>
</feature>
<dbReference type="EMBL" id="CAJZBQ010000046">
    <property type="protein sequence ID" value="CAG9328652.1"/>
    <property type="molecule type" value="Genomic_DNA"/>
</dbReference>
<feature type="transmembrane region" description="Helical" evidence="1">
    <location>
        <begin position="249"/>
        <end position="272"/>
    </location>
</feature>
<dbReference type="AlphaFoldDB" id="A0AAU9JN36"/>
<sequence>MLHSVEDAAMINANNEKSNDENPISQTPASSVSQSSTFDQIALRFINSTNAAIVKFKWVLLIAVIAMIGANIGILIYIVDDVTHTDSLETFNHLGQIMFYIGSVADLSRSIDIELSSGKYNLTRDLEYLENDIKALNALQNTILDDKSMWNYCPSSEIVLKNIIPIWEFNKNIATLKKYNLYDVVSKFIENEQGLLKDARSKNMEYIDHIRWLMINSLSFSYHYIEKALLDLVYCEKNRVEETGIKINVLLLLGIIILGICLGVLIFFIVSFRVAYEKFWSFIKKSVVSNYILIKQAALDRLVSVHGIDVGQDNNFLQKPTNSKNFHIKTTLAWKFSWRLSFFAIVSLSFYLLTMLYLYKTCKFYMIHRPKLLQNINVRRSLLSRIGFYARDMNFAVNKRYFPNSYSFANSSLEFYNLVNRYISESNQLRSHDLSVLLSHKLKVNFYESTNYSADFLDFGTKTAINIFMFDAYNIGGPGGIRPDKEISDFIANFTVLQDALADVFYMADSSSKQVISEQLNLMIWITIIFSAGLALLYLFYYLPFIKTQNDFLRKITILPKMIYRK</sequence>